<dbReference type="Proteomes" id="UP000317940">
    <property type="component" value="Unassembled WGS sequence"/>
</dbReference>
<dbReference type="SUPFAM" id="SSF52540">
    <property type="entry name" value="P-loop containing nucleoside triphosphate hydrolases"/>
    <property type="match status" value="1"/>
</dbReference>
<gene>
    <name evidence="2" type="ORF">FHX73_12516</name>
</gene>
<dbReference type="AlphaFoldDB" id="A0A561TWB9"/>
<sequence>MSTSARMDRPTFLLTGARFGSTLLRILIDTYEEIACPPETELAVTCRSLVRTWRTTTGAASVGELPEAAIEEIRRALATPMESYARQLGKNRWCDKALDNVWTTSLLSAVFPDARFVCLHRHALDFVVSALEAGTWGFWAYGFEKYVRNSPDNLVAAMVTYWCDYTEELLAFAGSSPGNVISLRYEDLVQDTETTMGKLAGFLDVRPAPGLAEAAFEAPHDLGGGDHKIAFTSGVHSRSIGTGRGVPVSSVPAELLGRMNRSLERLGHPPVGPEWNTEVVPQLRAAVAQASSVDRQREVLRSLLGPGVPITLCDHADDAAASRVLFVVEDVPACWSLDLATGSLGVCHAVCPSACRVLTDLGTLRNIVAEHLNIGTALRTGRMRATGKASMVGAAVGLLARVRPADPA</sequence>
<evidence type="ECO:0000313" key="2">
    <source>
        <dbReference type="EMBL" id="TWF91401.1"/>
    </source>
</evidence>
<evidence type="ECO:0000313" key="3">
    <source>
        <dbReference type="Proteomes" id="UP000317940"/>
    </source>
</evidence>
<dbReference type="EMBL" id="VIWT01000002">
    <property type="protein sequence ID" value="TWF91401.1"/>
    <property type="molecule type" value="Genomic_DNA"/>
</dbReference>
<dbReference type="InterPro" id="IPR026634">
    <property type="entry name" value="TPST-like"/>
</dbReference>
<dbReference type="InterPro" id="IPR027417">
    <property type="entry name" value="P-loop_NTPase"/>
</dbReference>
<comment type="caution">
    <text evidence="2">The sequence shown here is derived from an EMBL/GenBank/DDBJ whole genome shotgun (WGS) entry which is preliminary data.</text>
</comment>
<dbReference type="PANTHER" id="PTHR12788:SF10">
    <property type="entry name" value="PROTEIN-TYROSINE SULFOTRANSFERASE"/>
    <property type="match status" value="1"/>
</dbReference>
<reference evidence="2 3" key="1">
    <citation type="submission" date="2019-06" db="EMBL/GenBank/DDBJ databases">
        <title>Sequencing the genomes of 1000 actinobacteria strains.</title>
        <authorList>
            <person name="Klenk H.-P."/>
        </authorList>
    </citation>
    <scope>NUCLEOTIDE SEQUENCE [LARGE SCALE GENOMIC DNA]</scope>
    <source>
        <strain evidence="2 3">DSM 44826</strain>
    </source>
</reference>
<keyword evidence="1 2" id="KW-0808">Transferase</keyword>
<dbReference type="Pfam" id="PF13469">
    <property type="entry name" value="Sulfotransfer_3"/>
    <property type="match status" value="1"/>
</dbReference>
<accession>A0A561TWB9</accession>
<dbReference type="GO" id="GO:0008476">
    <property type="term" value="F:protein-tyrosine sulfotransferase activity"/>
    <property type="evidence" value="ECO:0007669"/>
    <property type="project" value="InterPro"/>
</dbReference>
<proteinExistence type="predicted"/>
<dbReference type="PANTHER" id="PTHR12788">
    <property type="entry name" value="PROTEIN-TYROSINE SULFOTRANSFERASE 2"/>
    <property type="match status" value="1"/>
</dbReference>
<dbReference type="OrthoDB" id="9777890at2"/>
<dbReference type="RefSeq" id="WP_145908999.1">
    <property type="nucleotide sequence ID" value="NZ_BAAAMZ010000010.1"/>
</dbReference>
<dbReference type="Gene3D" id="3.40.50.300">
    <property type="entry name" value="P-loop containing nucleotide triphosphate hydrolases"/>
    <property type="match status" value="1"/>
</dbReference>
<protein>
    <submittedName>
        <fullName evidence="2">Sulfotransferase family protein</fullName>
    </submittedName>
</protein>
<organism evidence="2 3">
    <name type="scientific">Kitasatospora viridis</name>
    <dbReference type="NCBI Taxonomy" id="281105"/>
    <lineage>
        <taxon>Bacteria</taxon>
        <taxon>Bacillati</taxon>
        <taxon>Actinomycetota</taxon>
        <taxon>Actinomycetes</taxon>
        <taxon>Kitasatosporales</taxon>
        <taxon>Streptomycetaceae</taxon>
        <taxon>Kitasatospora</taxon>
    </lineage>
</organism>
<keyword evidence="3" id="KW-1185">Reference proteome</keyword>
<evidence type="ECO:0000256" key="1">
    <source>
        <dbReference type="ARBA" id="ARBA00022679"/>
    </source>
</evidence>
<name>A0A561TWB9_9ACTN</name>